<dbReference type="NCBIfam" id="TIGR01978">
    <property type="entry name" value="sufC"/>
    <property type="match status" value="1"/>
</dbReference>
<evidence type="ECO:0000313" key="7">
    <source>
        <dbReference type="Proteomes" id="UP000078599"/>
    </source>
</evidence>
<dbReference type="SMART" id="SM00382">
    <property type="entry name" value="AAA"/>
    <property type="match status" value="1"/>
</dbReference>
<dbReference type="Pfam" id="PF00005">
    <property type="entry name" value="ABC_tran"/>
    <property type="match status" value="1"/>
</dbReference>
<dbReference type="SUPFAM" id="SSF52540">
    <property type="entry name" value="P-loop containing nucleoside triphosphate hydrolases"/>
    <property type="match status" value="1"/>
</dbReference>
<dbReference type="EMBL" id="CTRI01000027">
    <property type="protein sequence ID" value="CQR35957.1"/>
    <property type="molecule type" value="Genomic_DNA"/>
</dbReference>
<dbReference type="InterPro" id="IPR027417">
    <property type="entry name" value="P-loop_NTPase"/>
</dbReference>
<dbReference type="InterPro" id="IPR003593">
    <property type="entry name" value="AAA+_ATPase"/>
</dbReference>
<evidence type="ECO:0000313" key="6">
    <source>
        <dbReference type="EMBL" id="CQR35957.1"/>
    </source>
</evidence>
<name>A0ABP1Z4Z4_THIA3</name>
<dbReference type="GO" id="GO:0005524">
    <property type="term" value="F:ATP binding"/>
    <property type="evidence" value="ECO:0007669"/>
    <property type="project" value="UniProtKB-KW"/>
</dbReference>
<proteinExistence type="inferred from homology"/>
<dbReference type="InterPro" id="IPR010230">
    <property type="entry name" value="FeS-cluster_ATPase_SufC"/>
</dbReference>
<evidence type="ECO:0000259" key="5">
    <source>
        <dbReference type="PROSITE" id="PS50893"/>
    </source>
</evidence>
<dbReference type="PROSITE" id="PS00211">
    <property type="entry name" value="ABC_TRANSPORTER_1"/>
    <property type="match status" value="1"/>
</dbReference>
<dbReference type="PANTHER" id="PTHR43204:SF1">
    <property type="entry name" value="ABC TRANSPORTER I FAMILY MEMBER 6, CHLOROPLASTIC"/>
    <property type="match status" value="1"/>
</dbReference>
<keyword evidence="2" id="KW-0472">Membrane</keyword>
<feature type="domain" description="ABC transporter" evidence="5">
    <location>
        <begin position="16"/>
        <end position="260"/>
    </location>
</feature>
<evidence type="ECO:0000256" key="1">
    <source>
        <dbReference type="ARBA" id="ARBA00006216"/>
    </source>
</evidence>
<dbReference type="PANTHER" id="PTHR43204">
    <property type="entry name" value="ABC TRANSPORTER I FAMILY MEMBER 6, CHLOROPLASTIC"/>
    <property type="match status" value="1"/>
</dbReference>
<dbReference type="CDD" id="cd03217">
    <property type="entry name" value="ABC_FeS_Assembly"/>
    <property type="match status" value="1"/>
</dbReference>
<comment type="similarity">
    <text evidence="1">Belongs to the ABC transporter superfamily. Ycf16 family.</text>
</comment>
<gene>
    <name evidence="6" type="primary">sufC</name>
    <name evidence="6" type="ORF">THICB1_50312</name>
</gene>
<keyword evidence="3" id="KW-0547">Nucleotide-binding</keyword>
<keyword evidence="2" id="KW-1003">Cell membrane</keyword>
<keyword evidence="4 6" id="KW-0067">ATP-binding</keyword>
<evidence type="ECO:0000256" key="2">
    <source>
        <dbReference type="ARBA" id="ARBA00022475"/>
    </source>
</evidence>
<accession>A0ABP1Z4Z4</accession>
<sequence length="273" mass="30010">MQMPARLQPQATQPLLQIRGLQAEIDGKRVLDGIDLDVAPGEVAAIMGPNGSGKSTLAQVLAGRDLYRVSGGSVRFDGQDLLALPPQERALAGLFLAFQYPVEIPGLSNVYLLKAALNAQRKHRGLPELDAMEFLQRVKALMRELGMDEKFLQRGVNEGFSGGEKKRNDMLQMALLQPRLAILDETDSGLDVDALKAVAQAVNAMRSPERAFVLITHYERLLEHIVPDRVHVLWQGRFVASGGPELARRIEREGYAWLQDGQTQSPPSPSSES</sequence>
<dbReference type="InterPro" id="IPR017871">
    <property type="entry name" value="ABC_transporter-like_CS"/>
</dbReference>
<dbReference type="PROSITE" id="PS50893">
    <property type="entry name" value="ABC_TRANSPORTER_2"/>
    <property type="match status" value="1"/>
</dbReference>
<protein>
    <submittedName>
        <fullName evidence="6">Component of SufBCD complex, ATP-binding component of ABC superfamily</fullName>
    </submittedName>
</protein>
<keyword evidence="7" id="KW-1185">Reference proteome</keyword>
<comment type="caution">
    <text evidence="6">The sequence shown here is derived from an EMBL/GenBank/DDBJ whole genome shotgun (WGS) entry which is preliminary data.</text>
</comment>
<organism evidence="6 7">
    <name type="scientific">Thiomonas arsenitoxydans (strain DSM 22701 / CIP 110005 / 3As)</name>
    <dbReference type="NCBI Taxonomy" id="426114"/>
    <lineage>
        <taxon>Bacteria</taxon>
        <taxon>Pseudomonadati</taxon>
        <taxon>Pseudomonadota</taxon>
        <taxon>Betaproteobacteria</taxon>
        <taxon>Burkholderiales</taxon>
        <taxon>Thiomonas</taxon>
    </lineage>
</organism>
<reference evidence="6 7" key="1">
    <citation type="submission" date="2015-03" db="EMBL/GenBank/DDBJ databases">
        <authorList>
            <person name="Regsiter A."/>
            <person name="william w."/>
        </authorList>
    </citation>
    <scope>NUCLEOTIDE SEQUENCE [LARGE SCALE GENOMIC DNA]</scope>
    <source>
        <strain evidence="6 7">CB1</strain>
    </source>
</reference>
<evidence type="ECO:0000256" key="4">
    <source>
        <dbReference type="ARBA" id="ARBA00022840"/>
    </source>
</evidence>
<evidence type="ECO:0000256" key="3">
    <source>
        <dbReference type="ARBA" id="ARBA00022741"/>
    </source>
</evidence>
<dbReference type="Proteomes" id="UP000078599">
    <property type="component" value="Unassembled WGS sequence"/>
</dbReference>
<dbReference type="InterPro" id="IPR003439">
    <property type="entry name" value="ABC_transporter-like_ATP-bd"/>
</dbReference>
<dbReference type="Gene3D" id="3.40.50.300">
    <property type="entry name" value="P-loop containing nucleotide triphosphate hydrolases"/>
    <property type="match status" value="1"/>
</dbReference>